<dbReference type="EMBL" id="CP073720">
    <property type="protein sequence ID" value="UWP78771.1"/>
    <property type="molecule type" value="Genomic_DNA"/>
</dbReference>
<keyword evidence="2" id="KW-1185">Reference proteome</keyword>
<reference evidence="1" key="2">
    <citation type="submission" date="2022-09" db="EMBL/GenBank/DDBJ databases">
        <title>Biosynthetic gene clusters of Dactylosporangioum fulvum.</title>
        <authorList>
            <person name="Caradec T."/>
        </authorList>
    </citation>
    <scope>NUCLEOTIDE SEQUENCE</scope>
    <source>
        <strain evidence="1">NRRL B-16292</strain>
    </source>
</reference>
<sequence>MTLGRQPGARLGRRQRAGLVDAFRRRARTGHRSGTLVFDGPSIGPAGRADFDGGYFRPHLLEAAPAPHGAVAADARFAPLAVVLRNTAGLPGLAALGAALLGASR</sequence>
<dbReference type="Proteomes" id="UP001059617">
    <property type="component" value="Chromosome"/>
</dbReference>
<name>A0ABY5VP05_9ACTN</name>
<evidence type="ECO:0000313" key="2">
    <source>
        <dbReference type="Proteomes" id="UP001059617"/>
    </source>
</evidence>
<reference evidence="1" key="1">
    <citation type="submission" date="2021-04" db="EMBL/GenBank/DDBJ databases">
        <authorList>
            <person name="Hartkoorn R.C."/>
            <person name="Beaudoing E."/>
            <person name="Hot D."/>
        </authorList>
    </citation>
    <scope>NUCLEOTIDE SEQUENCE</scope>
    <source>
        <strain evidence="1">NRRL B-16292</strain>
    </source>
</reference>
<proteinExistence type="predicted"/>
<gene>
    <name evidence="1" type="ORF">Dfulv_26750</name>
</gene>
<protein>
    <submittedName>
        <fullName evidence="1">Uncharacterized protein</fullName>
    </submittedName>
</protein>
<dbReference type="RefSeq" id="WP_259856154.1">
    <property type="nucleotide sequence ID" value="NZ_BAAAST010000081.1"/>
</dbReference>
<organism evidence="1 2">
    <name type="scientific">Dactylosporangium fulvum</name>
    <dbReference type="NCBI Taxonomy" id="53359"/>
    <lineage>
        <taxon>Bacteria</taxon>
        <taxon>Bacillati</taxon>
        <taxon>Actinomycetota</taxon>
        <taxon>Actinomycetes</taxon>
        <taxon>Micromonosporales</taxon>
        <taxon>Micromonosporaceae</taxon>
        <taxon>Dactylosporangium</taxon>
    </lineage>
</organism>
<accession>A0ABY5VP05</accession>
<evidence type="ECO:0000313" key="1">
    <source>
        <dbReference type="EMBL" id="UWP78771.1"/>
    </source>
</evidence>